<dbReference type="PANTHER" id="PTHR42853">
    <property type="entry name" value="ACETYL-COENZYME A CARBOXYLASE CARBOXYL TRANSFERASE SUBUNIT ALPHA"/>
    <property type="match status" value="1"/>
</dbReference>
<comment type="pathway">
    <text evidence="1">Lipid metabolism; malonyl-CoA biosynthesis; malonyl-CoA from acetyl-CoA: step 1/1.</text>
</comment>
<dbReference type="EMBL" id="JAVIJP010000054">
    <property type="protein sequence ID" value="KAL3623160.1"/>
    <property type="molecule type" value="Genomic_DNA"/>
</dbReference>
<dbReference type="Proteomes" id="UP001632038">
    <property type="component" value="Unassembled WGS sequence"/>
</dbReference>
<dbReference type="AlphaFoldDB" id="A0ABD3BZ59"/>
<reference evidence="3 4" key="1">
    <citation type="journal article" date="2024" name="IScience">
        <title>Strigolactones Initiate the Formation of Haustorium-like Structures in Castilleja.</title>
        <authorList>
            <person name="Buerger M."/>
            <person name="Peterson D."/>
            <person name="Chory J."/>
        </authorList>
    </citation>
    <scope>NUCLEOTIDE SEQUENCE [LARGE SCALE GENOMIC DNA]</scope>
    <source>
        <strain evidence="3">Tecolote</strain>
        <tissue evidence="3">Flower</tissue>
    </source>
</reference>
<sequence>MIEKLKREIEYEYDEASKALGIEGKILMVREEAAKGRNLTDQLEDSAVKEKIEHLKDEFREILPTSPNYPRLISKLQMLEELTKSQKSTVNKDELKSEINKRLSELVDRADVKNKIETLKAEIGNPAQRKSCSCIHRVVLTNPKAVTKINAFGEEVTMVIDDVVKSSDLKVKIELLKTMVAKGGDDPDEEMKSKIQVMVAEIKKDISEAISVPELKERHERLAAELLEDNNASFGSNGSVNLEANSSFV</sequence>
<evidence type="ECO:0000256" key="1">
    <source>
        <dbReference type="ARBA" id="ARBA00004956"/>
    </source>
</evidence>
<comment type="caution">
    <text evidence="2">The sequence shown here is derived from an EMBL/GenBank/DDBJ whole genome shotgun (WGS) entry which is preliminary data.</text>
</comment>
<name>A0ABD3BZ59_9LAMI</name>
<protein>
    <submittedName>
        <fullName evidence="2">Chromatin assembly factor 1 subunit p50</fullName>
    </submittedName>
</protein>
<dbReference type="InterPro" id="IPR001095">
    <property type="entry name" value="Acetyl_CoA_COase_a_su"/>
</dbReference>
<evidence type="ECO:0000313" key="3">
    <source>
        <dbReference type="EMBL" id="KAL3623160.1"/>
    </source>
</evidence>
<proteinExistence type="predicted"/>
<organism evidence="2 4">
    <name type="scientific">Castilleja foliolosa</name>
    <dbReference type="NCBI Taxonomy" id="1961234"/>
    <lineage>
        <taxon>Eukaryota</taxon>
        <taxon>Viridiplantae</taxon>
        <taxon>Streptophyta</taxon>
        <taxon>Embryophyta</taxon>
        <taxon>Tracheophyta</taxon>
        <taxon>Spermatophyta</taxon>
        <taxon>Magnoliopsida</taxon>
        <taxon>eudicotyledons</taxon>
        <taxon>Gunneridae</taxon>
        <taxon>Pentapetalae</taxon>
        <taxon>asterids</taxon>
        <taxon>lamiids</taxon>
        <taxon>Lamiales</taxon>
        <taxon>Orobanchaceae</taxon>
        <taxon>Pedicularideae</taxon>
        <taxon>Castillejinae</taxon>
        <taxon>Castilleja</taxon>
    </lineage>
</organism>
<accession>A0ABD3BZ59</accession>
<reference evidence="2" key="2">
    <citation type="submission" date="2024-11" db="EMBL/GenBank/DDBJ databases">
        <authorList>
            <person name="Burger M."/>
            <person name="Chory J."/>
        </authorList>
    </citation>
    <scope>NUCLEOTIDE SEQUENCE</scope>
    <source>
        <strain evidence="2">Tecolote</strain>
        <tissue evidence="2">Flower</tissue>
    </source>
</reference>
<dbReference type="PANTHER" id="PTHR42853:SF3">
    <property type="entry name" value="ACETYL-COENZYME A CARBOXYLASE CARBOXYL TRANSFERASE SUBUNIT ALPHA, CHLOROPLASTIC"/>
    <property type="match status" value="1"/>
</dbReference>
<evidence type="ECO:0000313" key="2">
    <source>
        <dbReference type="EMBL" id="KAL3622793.1"/>
    </source>
</evidence>
<keyword evidence="4" id="KW-1185">Reference proteome</keyword>
<evidence type="ECO:0000313" key="4">
    <source>
        <dbReference type="Proteomes" id="UP001632038"/>
    </source>
</evidence>
<dbReference type="EMBL" id="JAVIJP010000058">
    <property type="protein sequence ID" value="KAL3622793.1"/>
    <property type="molecule type" value="Genomic_DNA"/>
</dbReference>
<gene>
    <name evidence="2" type="primary">CAC3_6</name>
    <name evidence="3" type="synonym">CAC3_4</name>
    <name evidence="3" type="ORF">CASFOL_031976</name>
    <name evidence="2" type="ORF">CASFOL_033401</name>
</gene>